<keyword evidence="3" id="KW-1185">Reference proteome</keyword>
<dbReference type="EMBL" id="VSDO01000002">
    <property type="protein sequence ID" value="TYA13033.1"/>
    <property type="molecule type" value="Genomic_DNA"/>
</dbReference>
<feature type="signal peptide" evidence="1">
    <location>
        <begin position="1"/>
        <end position="23"/>
    </location>
</feature>
<evidence type="ECO:0000313" key="3">
    <source>
        <dbReference type="Proteomes" id="UP000325218"/>
    </source>
</evidence>
<reference evidence="2 3" key="1">
    <citation type="submission" date="2019-08" db="EMBL/GenBank/DDBJ databases">
        <title>Genome sequencing of Paenibacillus faecis DSM 23593(T).</title>
        <authorList>
            <person name="Kook J.-K."/>
            <person name="Park S.-N."/>
            <person name="Lim Y.K."/>
        </authorList>
    </citation>
    <scope>NUCLEOTIDE SEQUENCE [LARGE SCALE GENOMIC DNA]</scope>
    <source>
        <strain evidence="2 3">DSM 23593</strain>
    </source>
</reference>
<dbReference type="RefSeq" id="WP_148451633.1">
    <property type="nucleotide sequence ID" value="NZ_VSDO01000002.1"/>
</dbReference>
<protein>
    <submittedName>
        <fullName evidence="2">Uncharacterized protein</fullName>
    </submittedName>
</protein>
<gene>
    <name evidence="2" type="ORF">FRY98_10120</name>
</gene>
<evidence type="ECO:0000256" key="1">
    <source>
        <dbReference type="SAM" id="SignalP"/>
    </source>
</evidence>
<keyword evidence="1" id="KW-0732">Signal</keyword>
<dbReference type="Proteomes" id="UP000325218">
    <property type="component" value="Unassembled WGS sequence"/>
</dbReference>
<name>A0A5D0CT67_9BACL</name>
<evidence type="ECO:0000313" key="2">
    <source>
        <dbReference type="EMBL" id="TYA13033.1"/>
    </source>
</evidence>
<comment type="caution">
    <text evidence="2">The sequence shown here is derived from an EMBL/GenBank/DDBJ whole genome shotgun (WGS) entry which is preliminary data.</text>
</comment>
<feature type="chain" id="PRO_5023105196" evidence="1">
    <location>
        <begin position="24"/>
        <end position="114"/>
    </location>
</feature>
<proteinExistence type="predicted"/>
<sequence length="114" mass="12726">MRKVWKMVGSAAFFSLLAVMFQAKTYAYTDGLLDGKTMFRGSSVTSSTYEVVTKWTDNNPCERVVCFKAISLYYRLASKGASFHFVQATMPLPLLTTPEGVRLLLVPLQTTLIT</sequence>
<dbReference type="AlphaFoldDB" id="A0A5D0CT67"/>
<organism evidence="2 3">
    <name type="scientific">Paenibacillus faecis</name>
    <dbReference type="NCBI Taxonomy" id="862114"/>
    <lineage>
        <taxon>Bacteria</taxon>
        <taxon>Bacillati</taxon>
        <taxon>Bacillota</taxon>
        <taxon>Bacilli</taxon>
        <taxon>Bacillales</taxon>
        <taxon>Paenibacillaceae</taxon>
        <taxon>Paenibacillus</taxon>
    </lineage>
</organism>
<accession>A0A5D0CT67</accession>